<dbReference type="Pfam" id="PF20770">
    <property type="entry name" value="PAN2_N"/>
    <property type="match status" value="1"/>
</dbReference>
<dbReference type="GO" id="GO:0000932">
    <property type="term" value="C:P-body"/>
    <property type="evidence" value="ECO:0007669"/>
    <property type="project" value="TreeGrafter"/>
</dbReference>
<dbReference type="Gene3D" id="3.90.70.10">
    <property type="entry name" value="Cysteine proteinases"/>
    <property type="match status" value="1"/>
</dbReference>
<dbReference type="Pfam" id="PF13423">
    <property type="entry name" value="UCH_1"/>
    <property type="match status" value="1"/>
</dbReference>
<gene>
    <name evidence="11" type="primary">NDAI0I01290</name>
    <name evidence="11" type="ordered locus">NDAI_0I01290</name>
</gene>
<keyword evidence="3" id="KW-0963">Cytoplasm</keyword>
<dbReference type="InterPro" id="IPR015943">
    <property type="entry name" value="WD40/YVTN_repeat-like_dom_sf"/>
</dbReference>
<dbReference type="GO" id="GO:0031251">
    <property type="term" value="C:PAN complex"/>
    <property type="evidence" value="ECO:0007669"/>
    <property type="project" value="EnsemblFungi"/>
</dbReference>
<dbReference type="AlphaFoldDB" id="G0WFY7"/>
<comment type="catalytic activity">
    <reaction evidence="1">
        <text>Exonucleolytic cleavage of poly(A) to 5'-AMP.</text>
        <dbReference type="EC" id="3.1.13.4"/>
    </reaction>
</comment>
<evidence type="ECO:0000313" key="11">
    <source>
        <dbReference type="EMBL" id="CCD26698.1"/>
    </source>
</evidence>
<proteinExistence type="predicted"/>
<evidence type="ECO:0000256" key="1">
    <source>
        <dbReference type="ARBA" id="ARBA00001663"/>
    </source>
</evidence>
<keyword evidence="8" id="KW-0378">Hydrolase</keyword>
<evidence type="ECO:0000313" key="12">
    <source>
        <dbReference type="Proteomes" id="UP000000689"/>
    </source>
</evidence>
<dbReference type="InterPro" id="IPR038765">
    <property type="entry name" value="Papain-like_cys_pep_sf"/>
</dbReference>
<dbReference type="Gene3D" id="3.30.420.10">
    <property type="entry name" value="Ribonuclease H-like superfamily/Ribonuclease H"/>
    <property type="match status" value="1"/>
</dbReference>
<dbReference type="GeneID" id="11493552"/>
<dbReference type="Gene3D" id="2.130.10.10">
    <property type="entry name" value="YVTN repeat-like/Quinoprotein amine dehydrogenase"/>
    <property type="match status" value="1"/>
</dbReference>
<dbReference type="GO" id="GO:0000289">
    <property type="term" value="P:nuclear-transcribed mRNA poly(A) tail shortening"/>
    <property type="evidence" value="ECO:0007669"/>
    <property type="project" value="EnsemblFungi"/>
</dbReference>
<reference evidence="11 12" key="1">
    <citation type="journal article" date="2011" name="Proc. Natl. Acad. Sci. U.S.A.">
        <title>Evolutionary erosion of yeast sex chromosomes by mating-type switching accidents.</title>
        <authorList>
            <person name="Gordon J.L."/>
            <person name="Armisen D."/>
            <person name="Proux-Wera E."/>
            <person name="Oheigeartaigh S.S."/>
            <person name="Byrne K.P."/>
            <person name="Wolfe K.H."/>
        </authorList>
    </citation>
    <scope>NUCLEOTIDE SEQUENCE [LARGE SCALE GENOMIC DNA]</scope>
    <source>
        <strain evidence="12">ATCC 10597 / BCRC 20456 / CBS 421 / NBRC 0211 / NRRL Y-12639</strain>
    </source>
</reference>
<dbReference type="GO" id="GO:0004535">
    <property type="term" value="F:poly(A)-specific ribonuclease activity"/>
    <property type="evidence" value="ECO:0007669"/>
    <property type="project" value="UniProtKB-EC"/>
</dbReference>
<dbReference type="FunFam" id="3.30.420.10:FF:000028">
    <property type="entry name" value="PAN2-PAN3 deadenylation complex catalytic subunit PAN2"/>
    <property type="match status" value="1"/>
</dbReference>
<dbReference type="Pfam" id="PF00929">
    <property type="entry name" value="RNase_T"/>
    <property type="match status" value="1"/>
</dbReference>
<evidence type="ECO:0000256" key="7">
    <source>
        <dbReference type="ARBA" id="ARBA00022723"/>
    </source>
</evidence>
<sequence length="1130" mass="127855">MNNWQHSFNNQCNLTEHLQKPYLRFDNREKTTTKVVFDDRTNLIWAGDSYGCVSSYDPSFSLYTRFKGHIGGVAVNDLLSHRDGILSLSEDSLHFSNRRGVTTFNLTSIDIAAFSGLKAMCYSSPEKQHKVYCGGENLASGITSIDLTKGKFMSSGYYNSKVKLLKSNNKLITVGKESGSIDLYDPNSDHIIKSFSGHSATISSMDVCDYTLITAGKSERFSTMYADPFVNVYDLRNMKQLPPISFSKGTTMGNGGADIVQLHPLLPTVMVVATSSGSFDFIDLANPTMRTQYVHPCQSIKDLTLSPNGDYLSIVESNDCLNLWNRSQNTTGFTNLPEPLEYPDCVMDGPTQGPVDIDNDNYPLSSVGLPYYHEKLLSAWPRVIFKSSGTIPRKFDMNSLPFSSNKLTASSQLSNLINEQFPFHRYDKTTMGYRNVAEPYVCVSDLRNHSSIDLKPEELTRYKPANDLEIPPAVRTLPFTSGRFGSNNFDFRGFNKTSYSGLDTDIDNLYTNAILQLYRFVPEVYNFVVGCLKDENLDKITLLSDLGYLYDMMGRSRGKVCSSSGFQLALNSIDEAKELNLVNTPNEYTKDTLALDRLNLNSDKLTPPSTSSTSSSYSKPVEKLYKSLSQRFNDFLLSRLIKEEFTTTGNNTALEQCFGFQLETNVNATCNDYERQSTIIPTLTVLSPARNGIKQSNKKYNNNNNQSILTYIETSMKRIKHINSRCDKCHKQEVVEYERTIKNLPPVLSLEILLTKNEWNTVKNAKNWLAKGFYATILKDKAVIRSNAIDLKSNNQVFKYELNGYVARINDPAGELKLVTYARVFDYKLNVFKWYMLNDYLVIEVDEEEALNISPWWKTPELVIYCDAEELRKPFFSVDTYSINYDILYRDHFAAGVRKGVKTEYKLLTKSEGPTAGTLVAIDAEFVLLNDELSEINCKGAKTIARSKRIALARVSVLRGEESELFGLPFIDDYIVTTDHIENYLTRYSGIHPGDLDPLTSSRPLVMRSVIYRKLWLLLQLGCVFVGHGLYNDFKNININVPSKQIRDTALYFLQGKRYLSLRYLAFVLLGNNVQEGDHDSIEDAHTALILYKKYLNLKENGTLEATIKSLYDEGRASNYKVPEKQAKQL</sequence>
<evidence type="ECO:0000256" key="6">
    <source>
        <dbReference type="ARBA" id="ARBA00022722"/>
    </source>
</evidence>
<dbReference type="STRING" id="1071378.G0WFY7"/>
<accession>G0WFY7</accession>
<evidence type="ECO:0000256" key="9">
    <source>
        <dbReference type="ARBA" id="ARBA00022839"/>
    </source>
</evidence>
<dbReference type="InterPro" id="IPR012337">
    <property type="entry name" value="RNaseH-like_sf"/>
</dbReference>
<keyword evidence="7" id="KW-0479">Metal-binding</keyword>
<dbReference type="CDD" id="cd06143">
    <property type="entry name" value="PAN2_exo"/>
    <property type="match status" value="1"/>
</dbReference>
<dbReference type="GO" id="GO:0003676">
    <property type="term" value="F:nucleic acid binding"/>
    <property type="evidence" value="ECO:0007669"/>
    <property type="project" value="InterPro"/>
</dbReference>
<keyword evidence="4" id="KW-0853">WD repeat</keyword>
<dbReference type="SMART" id="SM00479">
    <property type="entry name" value="EXOIII"/>
    <property type="match status" value="1"/>
</dbReference>
<keyword evidence="9" id="KW-0269">Exonuclease</keyword>
<dbReference type="SUPFAM" id="SSF53098">
    <property type="entry name" value="Ribonuclease H-like"/>
    <property type="match status" value="1"/>
</dbReference>
<evidence type="ECO:0000256" key="3">
    <source>
        <dbReference type="ARBA" id="ARBA00022490"/>
    </source>
</evidence>
<dbReference type="SUPFAM" id="SSF50998">
    <property type="entry name" value="Quinoprotein alcohol dehydrogenase-like"/>
    <property type="match status" value="1"/>
</dbReference>
<protein>
    <recommendedName>
        <fullName evidence="10">USP domain-containing protein</fullName>
    </recommendedName>
</protein>
<dbReference type="InterPro" id="IPR011047">
    <property type="entry name" value="Quinoprotein_ADH-like_sf"/>
</dbReference>
<dbReference type="KEGG" id="ndi:NDAI_0I01290"/>
<dbReference type="eggNOG" id="KOG1275">
    <property type="taxonomic scope" value="Eukaryota"/>
</dbReference>
<keyword evidence="6" id="KW-0540">Nuclease</keyword>
<dbReference type="InterPro" id="IPR013520">
    <property type="entry name" value="Ribonucl_H"/>
</dbReference>
<dbReference type="InterPro" id="IPR050785">
    <property type="entry name" value="PAN2-PAN3_catalytic_subunit"/>
</dbReference>
<dbReference type="HOGENOM" id="CLU_002369_1_0_1"/>
<dbReference type="Proteomes" id="UP000000689">
    <property type="component" value="Chromosome 9"/>
</dbReference>
<dbReference type="GO" id="GO:0046872">
    <property type="term" value="F:metal ion binding"/>
    <property type="evidence" value="ECO:0007669"/>
    <property type="project" value="UniProtKB-KW"/>
</dbReference>
<dbReference type="OMA" id="TQELLWT"/>
<keyword evidence="12" id="KW-1185">Reference proteome</keyword>
<dbReference type="GO" id="GO:0006397">
    <property type="term" value="P:mRNA processing"/>
    <property type="evidence" value="ECO:0007669"/>
    <property type="project" value="UniProtKB-KW"/>
</dbReference>
<dbReference type="SUPFAM" id="SSF54001">
    <property type="entry name" value="Cysteine proteinases"/>
    <property type="match status" value="1"/>
</dbReference>
<evidence type="ECO:0000256" key="5">
    <source>
        <dbReference type="ARBA" id="ARBA00022664"/>
    </source>
</evidence>
<evidence type="ECO:0000256" key="4">
    <source>
        <dbReference type="ARBA" id="ARBA00022574"/>
    </source>
</evidence>
<dbReference type="InterPro" id="IPR036397">
    <property type="entry name" value="RNaseH_sf"/>
</dbReference>
<evidence type="ECO:0000256" key="2">
    <source>
        <dbReference type="ARBA" id="ARBA00004496"/>
    </source>
</evidence>
<dbReference type="InterPro" id="IPR028881">
    <property type="entry name" value="PAN2_UCH_dom"/>
</dbReference>
<keyword evidence="5" id="KW-0507">mRNA processing</keyword>
<dbReference type="InterPro" id="IPR048841">
    <property type="entry name" value="PAN2_N"/>
</dbReference>
<dbReference type="GO" id="GO:0006301">
    <property type="term" value="P:DNA damage tolerance"/>
    <property type="evidence" value="ECO:0007669"/>
    <property type="project" value="EnsemblFungi"/>
</dbReference>
<name>G0WFY7_NAUDC</name>
<feature type="domain" description="USP" evidence="10">
    <location>
        <begin position="500"/>
        <end position="868"/>
    </location>
</feature>
<dbReference type="PANTHER" id="PTHR15728">
    <property type="entry name" value="DEADENYLATION COMPLEX CATALYTIC SUBUNIT PAN2"/>
    <property type="match status" value="1"/>
</dbReference>
<organism evidence="11 12">
    <name type="scientific">Naumovozyma dairenensis (strain ATCC 10597 / BCRC 20456 / CBS 421 / NBRC 0211 / NRRL Y-12639)</name>
    <name type="common">Saccharomyces dairenensis</name>
    <dbReference type="NCBI Taxonomy" id="1071378"/>
    <lineage>
        <taxon>Eukaryota</taxon>
        <taxon>Fungi</taxon>
        <taxon>Dikarya</taxon>
        <taxon>Ascomycota</taxon>
        <taxon>Saccharomycotina</taxon>
        <taxon>Saccharomycetes</taxon>
        <taxon>Saccharomycetales</taxon>
        <taxon>Saccharomycetaceae</taxon>
        <taxon>Naumovozyma</taxon>
    </lineage>
</organism>
<dbReference type="PANTHER" id="PTHR15728:SF0">
    <property type="entry name" value="PAN2-PAN3 DEADENYLATION COMPLEX CATALYTIC SUBUNIT PAN2"/>
    <property type="match status" value="1"/>
</dbReference>
<dbReference type="InterPro" id="IPR028889">
    <property type="entry name" value="USP"/>
</dbReference>
<dbReference type="OrthoDB" id="16516at2759"/>
<evidence type="ECO:0000256" key="8">
    <source>
        <dbReference type="ARBA" id="ARBA00022801"/>
    </source>
</evidence>
<comment type="subcellular location">
    <subcellularLocation>
        <location evidence="2">Cytoplasm</location>
    </subcellularLocation>
</comment>
<evidence type="ECO:0000259" key="10">
    <source>
        <dbReference type="PROSITE" id="PS50235"/>
    </source>
</evidence>
<dbReference type="PROSITE" id="PS50235">
    <property type="entry name" value="USP_3"/>
    <property type="match status" value="1"/>
</dbReference>
<dbReference type="RefSeq" id="XP_003671941.1">
    <property type="nucleotide sequence ID" value="XM_003671893.1"/>
</dbReference>
<dbReference type="EMBL" id="HE580275">
    <property type="protein sequence ID" value="CCD26698.1"/>
    <property type="molecule type" value="Genomic_DNA"/>
</dbReference>